<dbReference type="InterPro" id="IPR006927">
    <property type="entry name" value="DUF639"/>
</dbReference>
<evidence type="ECO:0000256" key="1">
    <source>
        <dbReference type="ARBA" id="ARBA00004906"/>
    </source>
</evidence>
<dbReference type="SMART" id="SM00225">
    <property type="entry name" value="BTB"/>
    <property type="match status" value="1"/>
</dbReference>
<dbReference type="PANTHER" id="PTHR31860:SF3">
    <property type="entry name" value="PROTEIN, PUTATIVE (DUF639)-RELATED"/>
    <property type="match status" value="1"/>
</dbReference>
<proteinExistence type="predicted"/>
<dbReference type="OrthoDB" id="634852at2759"/>
<accession>A0A9E7JE45</accession>
<dbReference type="InterPro" id="IPR000210">
    <property type="entry name" value="BTB/POZ_dom"/>
</dbReference>
<sequence>MSGGERSASDSKVETISRYLSVEKNRYVHIRLFPEPSRVSKEQPPVAKFVLRVSSPAPGRRPCISPVNEKLIRSSEDFAWAIDSNFHGRFTIDVEFLDLKIHPLDGGEACSIWPNEGMLQSLSSKSTLRCLSRMLEDGIHADVTIKTSDGVLKAHKAVLASSSPVFESMFLHDLKEKESSTIKIEDMSLESCSALLGYIYGTIKQEDFWKHRLALLGAANKYDIADLKDCCEESLLEDINSSNRLRNQPQHRRSMLRQFSVLPPPPLPSRSPPLRPVPRLLLPSDGFSLYLLHSRRRRRRRPLVIVLRSGGGDRWRLTDLDPNAVQDRLRSWLLKARTLLTEVATPLVKPGQGRKLATARELENMDVEEEVFVASEMTVDRRTTNGFLSFAAVVSIEQFARMNGLTGRKMQKIFEALAPETIRTDARSLVEYCCFRYLSRDSSDIHPSLKEHAFQRLIFVTMLAWEQPYTRDGGSQILQDASSFQGQLVGEDAFVRIAPAVAGVSDVSTAHHLFKALAGDEQGISLRLWTTYLAELLKVHQGRQSYENGDFVLPYEQLLCIGSSRKRPVLKWENNIAWPGNLTLTNKALYFEAIGLTGTKKSVRLDLTHHGSQIEKTKVGPFASKLFDSAVSVSSGLNSETWILEFVDFGGEMRRDVWHAFIREIISLYEFLREYGPDGDDPSIHDVYGAHKGKRRAIRSAANNIARLQCLQFIRKLSEDPAKLVQFSYLRNVPYGDVVFQTLAVSFWGGPLVTKFKHTNNLPVHRMNSVEDLSGSNVHLFDVDGSVYLRKWMKSPSWSSSSSITFWKNSLVKHGIVLAKNLVVADLSLVERAALTCKEKSRIVEKTQATIDAAMIKGIPSNIDLFKELMLPLAVVAQKFDKLRRWEKPRLTISFLVFAYTIIFRNLLSYVLPATLIVMATTMLLLKGLKEQGRLGRFFGRVVIRDQPPSNTIQKIIALKEAMAYVENYLQNINVILLKIRTIMLSVQPEVTFEVAVVLLGSAIILLVIPFKYILAFIIFDLFTRELQFRKEMVVKFVSFLRERWAGIHAAPVVVLPYESPKTVTEGVNTTNPDRIKSERILGNGSAAKS</sequence>
<dbReference type="Gene3D" id="3.30.710.10">
    <property type="entry name" value="Potassium Channel Kv1.1, Chain A"/>
    <property type="match status" value="1"/>
</dbReference>
<keyword evidence="2" id="KW-1133">Transmembrane helix</keyword>
<keyword evidence="2" id="KW-0472">Membrane</keyword>
<protein>
    <recommendedName>
        <fullName evidence="3">BTB domain-containing protein</fullName>
    </recommendedName>
</protein>
<dbReference type="PROSITE" id="PS50097">
    <property type="entry name" value="BTB"/>
    <property type="match status" value="1"/>
</dbReference>
<evidence type="ECO:0000313" key="4">
    <source>
        <dbReference type="EMBL" id="URD77730.1"/>
    </source>
</evidence>
<dbReference type="Pfam" id="PF04842">
    <property type="entry name" value="DUF639"/>
    <property type="match status" value="1"/>
</dbReference>
<feature type="domain" description="BTB" evidence="3">
    <location>
        <begin position="141"/>
        <end position="200"/>
    </location>
</feature>
<reference evidence="4" key="1">
    <citation type="submission" date="2022-05" db="EMBL/GenBank/DDBJ databases">
        <title>The Musa troglodytarum L. genome provides insights into the mechanism of non-climacteric behaviour and enrichment of carotenoids.</title>
        <authorList>
            <person name="Wang J."/>
        </authorList>
    </citation>
    <scope>NUCLEOTIDE SEQUENCE</scope>
    <source>
        <tissue evidence="4">Leaf</tissue>
    </source>
</reference>
<feature type="transmembrane region" description="Helical" evidence="2">
    <location>
        <begin position="995"/>
        <end position="1023"/>
    </location>
</feature>
<dbReference type="SUPFAM" id="SSF54695">
    <property type="entry name" value="POZ domain"/>
    <property type="match status" value="1"/>
</dbReference>
<feature type="transmembrane region" description="Helical" evidence="2">
    <location>
        <begin position="893"/>
        <end position="926"/>
    </location>
</feature>
<dbReference type="Proteomes" id="UP001055439">
    <property type="component" value="Chromosome 10"/>
</dbReference>
<dbReference type="CDD" id="cd18186">
    <property type="entry name" value="BTB_POZ_ZBTB_KLHL-like"/>
    <property type="match status" value="1"/>
</dbReference>
<evidence type="ECO:0000256" key="2">
    <source>
        <dbReference type="SAM" id="Phobius"/>
    </source>
</evidence>
<comment type="pathway">
    <text evidence="1">Protein modification; protein ubiquitination.</text>
</comment>
<keyword evidence="2" id="KW-0812">Transmembrane</keyword>
<organism evidence="4 5">
    <name type="scientific">Musa troglodytarum</name>
    <name type="common">fe'i banana</name>
    <dbReference type="NCBI Taxonomy" id="320322"/>
    <lineage>
        <taxon>Eukaryota</taxon>
        <taxon>Viridiplantae</taxon>
        <taxon>Streptophyta</taxon>
        <taxon>Embryophyta</taxon>
        <taxon>Tracheophyta</taxon>
        <taxon>Spermatophyta</taxon>
        <taxon>Magnoliopsida</taxon>
        <taxon>Liliopsida</taxon>
        <taxon>Zingiberales</taxon>
        <taxon>Musaceae</taxon>
        <taxon>Musa</taxon>
    </lineage>
</organism>
<dbReference type="InterPro" id="IPR011333">
    <property type="entry name" value="SKP1/BTB/POZ_sf"/>
</dbReference>
<keyword evidence="5" id="KW-1185">Reference proteome</keyword>
<dbReference type="PANTHER" id="PTHR31860">
    <property type="entry name" value="HEAT-INDUCIBLE TRANSCRIPTION REPRESSOR (DUF639)-RELATED"/>
    <property type="match status" value="1"/>
</dbReference>
<name>A0A9E7JE45_9LILI</name>
<dbReference type="AlphaFoldDB" id="A0A9E7JE45"/>
<dbReference type="Pfam" id="PF00651">
    <property type="entry name" value="BTB"/>
    <property type="match status" value="1"/>
</dbReference>
<evidence type="ECO:0000313" key="5">
    <source>
        <dbReference type="Proteomes" id="UP001055439"/>
    </source>
</evidence>
<gene>
    <name evidence="4" type="ORF">MUK42_18588</name>
</gene>
<evidence type="ECO:0000259" key="3">
    <source>
        <dbReference type="PROSITE" id="PS50097"/>
    </source>
</evidence>
<dbReference type="EMBL" id="CP097503">
    <property type="protein sequence ID" value="URD77730.1"/>
    <property type="molecule type" value="Genomic_DNA"/>
</dbReference>